<comment type="caution">
    <text evidence="1">The sequence shown here is derived from an EMBL/GenBank/DDBJ whole genome shotgun (WGS) entry which is preliminary data.</text>
</comment>
<sequence length="166" mass="17034">MQLAAHAREADAVEVGEADVGQRGRDLLGVAQLAAAGGRHRVADVDGDPDRQVLVLFIKADQGLLEAHEHAPVEVADVVAGAVLAVVGEFEAAADLARLAFGALLAAEQPARDHLQQLELGQEGLAEQLVVGGGGGRGPLGLRALAALPEGQAISSASGRRPRGRW</sequence>
<name>A0A9X3EIL7_9BACT</name>
<accession>A0A9X3EIL7</accession>
<dbReference type="EMBL" id="JAPNKE010000002">
    <property type="protein sequence ID" value="MCY1004742.1"/>
    <property type="molecule type" value="Genomic_DNA"/>
</dbReference>
<organism evidence="1 2">
    <name type="scientific">Nannocystis pusilla</name>
    <dbReference type="NCBI Taxonomy" id="889268"/>
    <lineage>
        <taxon>Bacteria</taxon>
        <taxon>Pseudomonadati</taxon>
        <taxon>Myxococcota</taxon>
        <taxon>Polyangia</taxon>
        <taxon>Nannocystales</taxon>
        <taxon>Nannocystaceae</taxon>
        <taxon>Nannocystis</taxon>
    </lineage>
</organism>
<evidence type="ECO:0000313" key="2">
    <source>
        <dbReference type="Proteomes" id="UP001150924"/>
    </source>
</evidence>
<dbReference type="AlphaFoldDB" id="A0A9X3EIL7"/>
<protein>
    <submittedName>
        <fullName evidence="1">Uncharacterized protein</fullName>
    </submittedName>
</protein>
<reference evidence="1" key="1">
    <citation type="submission" date="2022-11" db="EMBL/GenBank/DDBJ databases">
        <title>Minimal conservation of predation-associated metabolite biosynthetic gene clusters underscores biosynthetic potential of Myxococcota including descriptions for ten novel species: Archangium lansinium sp. nov., Myxococcus landrumus sp. nov., Nannocystis bai.</title>
        <authorList>
            <person name="Ahearne A."/>
            <person name="Stevens C."/>
            <person name="Phillips K."/>
        </authorList>
    </citation>
    <scope>NUCLEOTIDE SEQUENCE</scope>
    <source>
        <strain evidence="1">Na p29</strain>
    </source>
</reference>
<proteinExistence type="predicted"/>
<evidence type="ECO:0000313" key="1">
    <source>
        <dbReference type="EMBL" id="MCY1004742.1"/>
    </source>
</evidence>
<gene>
    <name evidence="1" type="ORF">OV079_03975</name>
</gene>
<dbReference type="Proteomes" id="UP001150924">
    <property type="component" value="Unassembled WGS sequence"/>
</dbReference>
<keyword evidence="2" id="KW-1185">Reference proteome</keyword>